<dbReference type="InterPro" id="IPR000007">
    <property type="entry name" value="Tubby_C"/>
</dbReference>
<dbReference type="Gene3D" id="3.20.90.10">
    <property type="entry name" value="Tubby Protein, Chain A"/>
    <property type="match status" value="1"/>
</dbReference>
<dbReference type="AlphaFoldDB" id="A0A6V7NHA9"/>
<dbReference type="PANTHER" id="PTHR16517:SF38">
    <property type="entry name" value="TUBBY-LIKE F-BOX PROTEIN 7"/>
    <property type="match status" value="1"/>
</dbReference>
<comment type="similarity">
    <text evidence="1">Belongs to the TUB family.</text>
</comment>
<dbReference type="InterPro" id="IPR025659">
    <property type="entry name" value="Tubby-like_C"/>
</dbReference>
<reference evidence="3" key="1">
    <citation type="submission" date="2020-07" db="EMBL/GenBank/DDBJ databases">
        <authorList>
            <person name="Lin J."/>
        </authorList>
    </citation>
    <scope>NUCLEOTIDE SEQUENCE</scope>
</reference>
<evidence type="ECO:0000256" key="1">
    <source>
        <dbReference type="ARBA" id="ARBA00007129"/>
    </source>
</evidence>
<dbReference type="EMBL" id="LR862138">
    <property type="protein sequence ID" value="CAD1817967.1"/>
    <property type="molecule type" value="Genomic_DNA"/>
</dbReference>
<organism evidence="3">
    <name type="scientific">Ananas comosus var. bracteatus</name>
    <name type="common">red pineapple</name>
    <dbReference type="NCBI Taxonomy" id="296719"/>
    <lineage>
        <taxon>Eukaryota</taxon>
        <taxon>Viridiplantae</taxon>
        <taxon>Streptophyta</taxon>
        <taxon>Embryophyta</taxon>
        <taxon>Tracheophyta</taxon>
        <taxon>Spermatophyta</taxon>
        <taxon>Magnoliopsida</taxon>
        <taxon>Liliopsida</taxon>
        <taxon>Poales</taxon>
        <taxon>Bromeliaceae</taxon>
        <taxon>Bromelioideae</taxon>
        <taxon>Ananas</taxon>
    </lineage>
</organism>
<proteinExistence type="inferred from homology"/>
<name>A0A6V7NHA9_ANACO</name>
<evidence type="ECO:0000313" key="3">
    <source>
        <dbReference type="EMBL" id="CAD1817967.1"/>
    </source>
</evidence>
<evidence type="ECO:0000259" key="2">
    <source>
        <dbReference type="Pfam" id="PF01167"/>
    </source>
</evidence>
<accession>A0A6V7NHA9</accession>
<feature type="domain" description="Tubby C-terminal" evidence="2">
    <location>
        <begin position="34"/>
        <end position="86"/>
    </location>
</feature>
<protein>
    <recommendedName>
        <fullName evidence="2">Tubby C-terminal domain-containing protein</fullName>
    </recommendedName>
</protein>
<dbReference type="PANTHER" id="PTHR16517">
    <property type="entry name" value="TUBBY-RELATED"/>
    <property type="match status" value="1"/>
</dbReference>
<dbReference type="Pfam" id="PF01167">
    <property type="entry name" value="Tub"/>
    <property type="match status" value="1"/>
</dbReference>
<sequence>MLLPVRLFVGPGGKCVKRLLEPGALREAHFPISLKQPGSRDAPIQCFIKRDKSKWTYRLYLCLSSAVLDENGKFLLSAKRLSQGNSHRVRNFHGFRQCIEIKQQVHWKTEVKFHWNEVHNL</sequence>
<dbReference type="SUPFAM" id="SSF54518">
    <property type="entry name" value="Tubby C-terminal domain-like"/>
    <property type="match status" value="1"/>
</dbReference>
<gene>
    <name evidence="3" type="ORF">CB5_LOCUS1178</name>
</gene>